<keyword evidence="2" id="KW-1185">Reference proteome</keyword>
<dbReference type="Proteomes" id="UP000789920">
    <property type="component" value="Unassembled WGS sequence"/>
</dbReference>
<name>A0ACA9NGH6_9GLOM</name>
<evidence type="ECO:0000313" key="2">
    <source>
        <dbReference type="Proteomes" id="UP000789920"/>
    </source>
</evidence>
<comment type="caution">
    <text evidence="1">The sequence shown here is derived from an EMBL/GenBank/DDBJ whole genome shotgun (WGS) entry which is preliminary data.</text>
</comment>
<feature type="non-terminal residue" evidence="1">
    <location>
        <position position="1"/>
    </location>
</feature>
<proteinExistence type="predicted"/>
<accession>A0ACA9NGH6</accession>
<sequence length="116" mass="14661">ERVWINHLEEKNADLEQKLREQRETREPQVISKRDGKWKKKYKELSSKVERREELEQELNTNFLRSRRIFRLQENLNRNKIKRDKDKLMKELKKEKNKMRRKIDQLKMLEKEKLEW</sequence>
<protein>
    <submittedName>
        <fullName evidence="1">34845_t:CDS:1</fullName>
    </submittedName>
</protein>
<reference evidence="1" key="1">
    <citation type="submission" date="2021-06" db="EMBL/GenBank/DDBJ databases">
        <authorList>
            <person name="Kallberg Y."/>
            <person name="Tangrot J."/>
            <person name="Rosling A."/>
        </authorList>
    </citation>
    <scope>NUCLEOTIDE SEQUENCE</scope>
    <source>
        <strain evidence="1">MA461A</strain>
    </source>
</reference>
<evidence type="ECO:0000313" key="1">
    <source>
        <dbReference type="EMBL" id="CAG8645266.1"/>
    </source>
</evidence>
<gene>
    <name evidence="1" type="ORF">RPERSI_LOCUS7640</name>
</gene>
<dbReference type="EMBL" id="CAJVQC010013141">
    <property type="protein sequence ID" value="CAG8645266.1"/>
    <property type="molecule type" value="Genomic_DNA"/>
</dbReference>
<organism evidence="1 2">
    <name type="scientific">Racocetra persica</name>
    <dbReference type="NCBI Taxonomy" id="160502"/>
    <lineage>
        <taxon>Eukaryota</taxon>
        <taxon>Fungi</taxon>
        <taxon>Fungi incertae sedis</taxon>
        <taxon>Mucoromycota</taxon>
        <taxon>Glomeromycotina</taxon>
        <taxon>Glomeromycetes</taxon>
        <taxon>Diversisporales</taxon>
        <taxon>Gigasporaceae</taxon>
        <taxon>Racocetra</taxon>
    </lineage>
</organism>